<sequence length="59" mass="6896">MNKLCKRLILLSGLFLLVMGGCSETVYVRQQGQTYNDYKSMRHEKVVNKTKRPKVRAQH</sequence>
<dbReference type="EMBL" id="AODQ01000056">
    <property type="protein sequence ID" value="EMR02489.1"/>
    <property type="molecule type" value="Genomic_DNA"/>
</dbReference>
<dbReference type="STRING" id="1279009.ADICEAN_02362"/>
<feature type="chain" id="PRO_5004082701" description="Lipoprotein" evidence="1">
    <location>
        <begin position="24"/>
        <end position="59"/>
    </location>
</feature>
<accession>M7NVI6</accession>
<keyword evidence="1" id="KW-0732">Signal</keyword>
<dbReference type="Proteomes" id="UP000011910">
    <property type="component" value="Unassembled WGS sequence"/>
</dbReference>
<feature type="signal peptide" evidence="1">
    <location>
        <begin position="1"/>
        <end position="23"/>
    </location>
</feature>
<reference evidence="2 3" key="1">
    <citation type="journal article" date="2013" name="Genome Announc.">
        <title>Draft Genome Sequence of Cesiribacter andamanensis Strain AMV16T, Isolated from a Soil Sample from a Mud Volcano in the Andaman Islands, India.</title>
        <authorList>
            <person name="Shivaji S."/>
            <person name="Ara S."/>
            <person name="Begum Z."/>
            <person name="Srinivas T.N."/>
            <person name="Singh A."/>
            <person name="Kumar Pinnaka A."/>
        </authorList>
    </citation>
    <scope>NUCLEOTIDE SEQUENCE [LARGE SCALE GENOMIC DNA]</scope>
    <source>
        <strain evidence="2 3">AMV16</strain>
    </source>
</reference>
<comment type="caution">
    <text evidence="2">The sequence shown here is derived from an EMBL/GenBank/DDBJ whole genome shotgun (WGS) entry which is preliminary data.</text>
</comment>
<keyword evidence="3" id="KW-1185">Reference proteome</keyword>
<proteinExistence type="predicted"/>
<organism evidence="2 3">
    <name type="scientific">Cesiribacter andamanensis AMV16</name>
    <dbReference type="NCBI Taxonomy" id="1279009"/>
    <lineage>
        <taxon>Bacteria</taxon>
        <taxon>Pseudomonadati</taxon>
        <taxon>Bacteroidota</taxon>
        <taxon>Cytophagia</taxon>
        <taxon>Cytophagales</taxon>
        <taxon>Cesiribacteraceae</taxon>
        <taxon>Cesiribacter</taxon>
    </lineage>
</organism>
<name>M7NVI6_9BACT</name>
<dbReference type="PROSITE" id="PS51257">
    <property type="entry name" value="PROKAR_LIPOPROTEIN"/>
    <property type="match status" value="1"/>
</dbReference>
<evidence type="ECO:0008006" key="4">
    <source>
        <dbReference type="Google" id="ProtNLM"/>
    </source>
</evidence>
<gene>
    <name evidence="2" type="ORF">ADICEAN_02362</name>
</gene>
<protein>
    <recommendedName>
        <fullName evidence="4">Lipoprotein</fullName>
    </recommendedName>
</protein>
<evidence type="ECO:0000313" key="3">
    <source>
        <dbReference type="Proteomes" id="UP000011910"/>
    </source>
</evidence>
<dbReference type="OrthoDB" id="10001954at2"/>
<dbReference type="AlphaFoldDB" id="M7NVI6"/>
<evidence type="ECO:0000313" key="2">
    <source>
        <dbReference type="EMBL" id="EMR02489.1"/>
    </source>
</evidence>
<evidence type="ECO:0000256" key="1">
    <source>
        <dbReference type="SAM" id="SignalP"/>
    </source>
</evidence>